<evidence type="ECO:0000256" key="8">
    <source>
        <dbReference type="ARBA" id="ARBA00022741"/>
    </source>
</evidence>
<keyword evidence="5 12" id="KW-0436">Ligase</keyword>
<keyword evidence="8 12" id="KW-0547">Nucleotide-binding</keyword>
<dbReference type="GO" id="GO:0004363">
    <property type="term" value="F:glutathione synthase activity"/>
    <property type="evidence" value="ECO:0007669"/>
    <property type="project" value="UniProtKB-UniRule"/>
</dbReference>
<evidence type="ECO:0000256" key="1">
    <source>
        <dbReference type="ARBA" id="ARBA00004965"/>
    </source>
</evidence>
<dbReference type="EC" id="6.3.2.3" evidence="3 12"/>
<feature type="binding site" evidence="13">
    <location>
        <position position="313"/>
    </location>
    <ligand>
        <name>ATP</name>
        <dbReference type="ChEBI" id="CHEBI:30616"/>
    </ligand>
</feature>
<feature type="binding site" evidence="13">
    <location>
        <position position="215"/>
    </location>
    <ligand>
        <name>substrate</name>
    </ligand>
</feature>
<evidence type="ECO:0000256" key="13">
    <source>
        <dbReference type="PIRSR" id="PIRSR001558-1"/>
    </source>
</evidence>
<keyword evidence="17" id="KW-1185">Reference proteome</keyword>
<dbReference type="AlphaFoldDB" id="A0A9Q0LZQ4"/>
<reference evidence="16" key="1">
    <citation type="submission" date="2022-12" db="EMBL/GenBank/DDBJ databases">
        <title>Genome assemblies of Blomia tropicalis.</title>
        <authorList>
            <person name="Cui Y."/>
        </authorList>
    </citation>
    <scope>NUCLEOTIDE SEQUENCE</scope>
    <source>
        <tissue evidence="16">Adult mites</tissue>
    </source>
</reference>
<feature type="binding site" evidence="13">
    <location>
        <position position="433"/>
    </location>
    <ligand>
        <name>ATP</name>
        <dbReference type="ChEBI" id="CHEBI:30616"/>
    </ligand>
</feature>
<dbReference type="Gene3D" id="1.10.1080.10">
    <property type="entry name" value="Glutathione Synthetase, Chain A, domain 3"/>
    <property type="match status" value="1"/>
</dbReference>
<evidence type="ECO:0000259" key="15">
    <source>
        <dbReference type="Pfam" id="PF03199"/>
    </source>
</evidence>
<dbReference type="SUPFAM" id="SSF52440">
    <property type="entry name" value="PreATP-grasp domain"/>
    <property type="match status" value="1"/>
</dbReference>
<dbReference type="InterPro" id="IPR014049">
    <property type="entry name" value="Glutathione_synthase_N_euk"/>
</dbReference>
<evidence type="ECO:0000313" key="16">
    <source>
        <dbReference type="EMBL" id="KAJ6216058.1"/>
    </source>
</evidence>
<evidence type="ECO:0000256" key="2">
    <source>
        <dbReference type="ARBA" id="ARBA00010385"/>
    </source>
</evidence>
<evidence type="ECO:0000256" key="11">
    <source>
        <dbReference type="ARBA" id="ARBA00048871"/>
    </source>
</evidence>
<dbReference type="Gene3D" id="3.40.50.1760">
    <property type="entry name" value="Glutathione synthase, substrate-binding domain superfamily, eukaryotic"/>
    <property type="match status" value="1"/>
</dbReference>
<evidence type="ECO:0000256" key="9">
    <source>
        <dbReference type="ARBA" id="ARBA00022840"/>
    </source>
</evidence>
<accession>A0A9Q0LZQ4</accession>
<dbReference type="Pfam" id="PF03199">
    <property type="entry name" value="GSH_synthase"/>
    <property type="match status" value="1"/>
</dbReference>
<evidence type="ECO:0000256" key="6">
    <source>
        <dbReference type="ARBA" id="ARBA00022684"/>
    </source>
</evidence>
<feature type="binding site" evidence="13">
    <location>
        <begin position="368"/>
        <end position="377"/>
    </location>
    <ligand>
        <name>ATP</name>
        <dbReference type="ChEBI" id="CHEBI:30616"/>
    </ligand>
</feature>
<feature type="binding site" evidence="13">
    <location>
        <begin position="402"/>
        <end position="405"/>
    </location>
    <ligand>
        <name>ATP</name>
        <dbReference type="ChEBI" id="CHEBI:30616"/>
    </ligand>
</feature>
<dbReference type="SUPFAM" id="SSF56059">
    <property type="entry name" value="Glutathione synthetase ATP-binding domain-like"/>
    <property type="match status" value="1"/>
</dbReference>
<dbReference type="NCBIfam" id="TIGR01986">
    <property type="entry name" value="glut_syn_euk"/>
    <property type="match status" value="1"/>
</dbReference>
<dbReference type="Pfam" id="PF03917">
    <property type="entry name" value="GSH_synth_ATP"/>
    <property type="match status" value="1"/>
</dbReference>
<feature type="binding site" evidence="13">
    <location>
        <position position="121"/>
    </location>
    <ligand>
        <name>substrate</name>
    </ligand>
</feature>
<dbReference type="GO" id="GO:0005524">
    <property type="term" value="F:ATP binding"/>
    <property type="evidence" value="ECO:0007669"/>
    <property type="project" value="UniProtKB-UniRule"/>
</dbReference>
<dbReference type="EMBL" id="JAPWDV010000004">
    <property type="protein sequence ID" value="KAJ6216058.1"/>
    <property type="molecule type" value="Genomic_DNA"/>
</dbReference>
<keyword evidence="10 12" id="KW-0460">Magnesium</keyword>
<comment type="cofactor">
    <cofactor evidence="12 14">
        <name>Mg(2+)</name>
        <dbReference type="ChEBI" id="CHEBI:18420"/>
    </cofactor>
    <text evidence="12 14">Binds 1 Mg(2+) ion per subunit.</text>
</comment>
<organism evidence="16 17">
    <name type="scientific">Blomia tropicalis</name>
    <name type="common">Mite</name>
    <dbReference type="NCBI Taxonomy" id="40697"/>
    <lineage>
        <taxon>Eukaryota</taxon>
        <taxon>Metazoa</taxon>
        <taxon>Ecdysozoa</taxon>
        <taxon>Arthropoda</taxon>
        <taxon>Chelicerata</taxon>
        <taxon>Arachnida</taxon>
        <taxon>Acari</taxon>
        <taxon>Acariformes</taxon>
        <taxon>Sarcoptiformes</taxon>
        <taxon>Astigmata</taxon>
        <taxon>Glycyphagoidea</taxon>
        <taxon>Echimyopodidae</taxon>
        <taxon>Blomia</taxon>
    </lineage>
</organism>
<feature type="binding site" evidence="14">
    <location>
        <position position="138"/>
    </location>
    <ligand>
        <name>Mg(2+)</name>
        <dbReference type="ChEBI" id="CHEBI:18420"/>
    </ligand>
</feature>
<evidence type="ECO:0000256" key="14">
    <source>
        <dbReference type="PIRSR" id="PIRSR001558-2"/>
    </source>
</evidence>
<feature type="binding site" evidence="13">
    <location>
        <position position="468"/>
    </location>
    <ligand>
        <name>ATP</name>
        <dbReference type="ChEBI" id="CHEBI:30616"/>
    </ligand>
</feature>
<protein>
    <recommendedName>
        <fullName evidence="4 12">Glutathione synthetase</fullName>
        <shortName evidence="12">GSH-S</shortName>
        <ecNumber evidence="3 12">6.3.2.3</ecNumber>
    </recommendedName>
</protein>
<feature type="binding site" evidence="13">
    <location>
        <position position="136"/>
    </location>
    <ligand>
        <name>ATP</name>
        <dbReference type="ChEBI" id="CHEBI:30616"/>
    </ligand>
</feature>
<dbReference type="InterPro" id="IPR014042">
    <property type="entry name" value="Glutathione_synthase_a-hlx"/>
</dbReference>
<evidence type="ECO:0000256" key="5">
    <source>
        <dbReference type="ARBA" id="ARBA00022598"/>
    </source>
</evidence>
<dbReference type="InterPro" id="IPR037013">
    <property type="entry name" value="GSH-S_sub-bd_sf"/>
</dbReference>
<keyword evidence="7 12" id="KW-0479">Metal-binding</keyword>
<sequence length="485" mass="55608">MAKIVNTYFNWNDIEDEARLSAMRHGLAVRRQDPNTNRSYFENLSITLFPSNVDRNNFNLAMDMQLPINAMMNNIGNDHNFVKTVLNDLLQVDEFTSKLYNIDRKIRKEGIAADHALGLFRSDYIIDKYNLLKQVEINAISVGFAGLAPSIEQFHRYTMKQFKNYTDTELDEAIPKNESLKNIAQALIDSHQIYGKSNSAILVVIEKNVINIMDQKAIEWKIRELSNDSIRIHRRAFHELDNHLFLGPNKELMLNIVNNQNQVQETEISIVYFRTAYSPIDFEYENSWDIRLLIEQSRAIKCPSAAFQLAGVKKFQSVLNDETILKKYINVEYSHLMNNIWKTFMPFYSVNDANLKLLDQKPLGFVLKPNREGGGNNYFGYDVRPKYLKIMESDEAKAYTLMEYIDQPTVNGYILKPSSKLVEQQPGIEIKTELGVFGAILASTKTNELKFNRNIGHLLRSKSATSDEVGVMAGDGALDSPYLTL</sequence>
<evidence type="ECO:0000256" key="7">
    <source>
        <dbReference type="ARBA" id="ARBA00022723"/>
    </source>
</evidence>
<dbReference type="GO" id="GO:0043295">
    <property type="term" value="F:glutathione binding"/>
    <property type="evidence" value="ECO:0007669"/>
    <property type="project" value="UniProtKB-UniRule"/>
</dbReference>
<comment type="caution">
    <text evidence="16">The sequence shown here is derived from an EMBL/GenBank/DDBJ whole genome shotgun (WGS) entry which is preliminary data.</text>
</comment>
<keyword evidence="9 12" id="KW-0067">ATP-binding</keyword>
<dbReference type="Gene3D" id="3.30.1490.80">
    <property type="match status" value="1"/>
</dbReference>
<evidence type="ECO:0000256" key="3">
    <source>
        <dbReference type="ARBA" id="ARBA00012214"/>
    </source>
</evidence>
<dbReference type="GO" id="GO:0005829">
    <property type="term" value="C:cytosol"/>
    <property type="evidence" value="ECO:0007669"/>
    <property type="project" value="TreeGrafter"/>
</dbReference>
<feature type="binding site" evidence="14">
    <location>
        <position position="136"/>
    </location>
    <ligand>
        <name>Mg(2+)</name>
        <dbReference type="ChEBI" id="CHEBI:18420"/>
    </ligand>
</feature>
<proteinExistence type="inferred from homology"/>
<name>A0A9Q0LZQ4_BLOTA</name>
<dbReference type="Gene3D" id="3.30.470.20">
    <property type="entry name" value="ATP-grasp fold, B domain"/>
    <property type="match status" value="1"/>
</dbReference>
<evidence type="ECO:0000256" key="4">
    <source>
        <dbReference type="ARBA" id="ARBA00020821"/>
    </source>
</evidence>
<dbReference type="PANTHER" id="PTHR11130">
    <property type="entry name" value="GLUTATHIONE SYNTHETASE"/>
    <property type="match status" value="1"/>
</dbReference>
<comment type="pathway">
    <text evidence="1 12">Sulfur metabolism; glutathione biosynthesis; glutathione from L-cysteine and L-glutamate: step 2/2.</text>
</comment>
<dbReference type="InterPro" id="IPR004887">
    <property type="entry name" value="GSH_synth_subst-bd"/>
</dbReference>
<evidence type="ECO:0000256" key="10">
    <source>
        <dbReference type="ARBA" id="ARBA00022842"/>
    </source>
</evidence>
<feature type="domain" description="Glutathione synthase substrate-binding" evidence="15">
    <location>
        <begin position="200"/>
        <end position="310"/>
    </location>
</feature>
<evidence type="ECO:0000313" key="17">
    <source>
        <dbReference type="Proteomes" id="UP001142055"/>
    </source>
</evidence>
<gene>
    <name evidence="16" type="ORF">RDWZM_010558</name>
</gene>
<dbReference type="PANTHER" id="PTHR11130:SF0">
    <property type="entry name" value="GLUTATHIONE SYNTHETASE"/>
    <property type="match status" value="1"/>
</dbReference>
<feature type="binding site" evidence="13">
    <location>
        <position position="460"/>
    </location>
    <ligand>
        <name>substrate</name>
    </ligand>
</feature>
<dbReference type="OrthoDB" id="2020073at2759"/>
<feature type="binding site" evidence="13">
    <location>
        <position position="462"/>
    </location>
    <ligand>
        <name>ATP</name>
        <dbReference type="ChEBI" id="CHEBI:30616"/>
    </ligand>
</feature>
<dbReference type="InterPro" id="IPR005615">
    <property type="entry name" value="Glutathione_synthase"/>
</dbReference>
<dbReference type="GO" id="GO:0000287">
    <property type="term" value="F:magnesium ion binding"/>
    <property type="evidence" value="ECO:0007669"/>
    <property type="project" value="UniProtKB-UniRule"/>
</dbReference>
<comment type="catalytic activity">
    <reaction evidence="11">
        <text>gamma-L-glutamyl-L-cysteine + glycine + ATP = glutathione + ADP + phosphate + H(+)</text>
        <dbReference type="Rhea" id="RHEA:13557"/>
        <dbReference type="ChEBI" id="CHEBI:15378"/>
        <dbReference type="ChEBI" id="CHEBI:30616"/>
        <dbReference type="ChEBI" id="CHEBI:43474"/>
        <dbReference type="ChEBI" id="CHEBI:57305"/>
        <dbReference type="ChEBI" id="CHEBI:57925"/>
        <dbReference type="ChEBI" id="CHEBI:58173"/>
        <dbReference type="ChEBI" id="CHEBI:456216"/>
        <dbReference type="EC" id="6.3.2.3"/>
    </reaction>
    <physiologicalReaction direction="left-to-right" evidence="11">
        <dbReference type="Rhea" id="RHEA:13558"/>
    </physiologicalReaction>
</comment>
<feature type="binding site" evidence="14">
    <location>
        <position position="372"/>
    </location>
    <ligand>
        <name>Mg(2+)</name>
        <dbReference type="ChEBI" id="CHEBI:18420"/>
    </ligand>
</feature>
<dbReference type="PIRSF" id="PIRSF001558">
    <property type="entry name" value="GSHase"/>
    <property type="match status" value="1"/>
</dbReference>
<dbReference type="Proteomes" id="UP001142055">
    <property type="component" value="Chromosome 4"/>
</dbReference>
<dbReference type="InterPro" id="IPR016185">
    <property type="entry name" value="PreATP-grasp_dom_sf"/>
</dbReference>
<evidence type="ECO:0000256" key="12">
    <source>
        <dbReference type="PIRNR" id="PIRNR001558"/>
    </source>
</evidence>
<dbReference type="InterPro" id="IPR014709">
    <property type="entry name" value="Glutathione_synthase_C_euk"/>
</dbReference>
<dbReference type="Gene3D" id="3.30.1490.50">
    <property type="match status" value="1"/>
</dbReference>
<dbReference type="OMA" id="DWQINHG"/>
<keyword evidence="6 12" id="KW-0317">Glutathione biosynthesis</keyword>
<comment type="similarity">
    <text evidence="2 12">Belongs to the eukaryotic GSH synthase family.</text>
</comment>